<proteinExistence type="predicted"/>
<keyword evidence="2" id="KW-1185">Reference proteome</keyword>
<accession>A0A7J5DMW9</accession>
<dbReference type="InterPro" id="IPR016024">
    <property type="entry name" value="ARM-type_fold"/>
</dbReference>
<dbReference type="EMBL" id="WBKG01000002">
    <property type="protein sequence ID" value="KAB1990058.1"/>
    <property type="molecule type" value="Genomic_DNA"/>
</dbReference>
<dbReference type="AlphaFoldDB" id="A0A7J5DMW9"/>
<evidence type="ECO:0000313" key="2">
    <source>
        <dbReference type="Proteomes" id="UP000442990"/>
    </source>
</evidence>
<evidence type="ECO:0008006" key="3">
    <source>
        <dbReference type="Google" id="ProtNLM"/>
    </source>
</evidence>
<gene>
    <name evidence="1" type="ORF">F8144_02995</name>
</gene>
<dbReference type="Proteomes" id="UP000442990">
    <property type="component" value="Unassembled WGS sequence"/>
</dbReference>
<evidence type="ECO:0000313" key="1">
    <source>
        <dbReference type="EMBL" id="KAB1990058.1"/>
    </source>
</evidence>
<organism evidence="1 2">
    <name type="scientific">Streptomyces triticiradicis</name>
    <dbReference type="NCBI Taxonomy" id="2651189"/>
    <lineage>
        <taxon>Bacteria</taxon>
        <taxon>Bacillati</taxon>
        <taxon>Actinomycetota</taxon>
        <taxon>Actinomycetes</taxon>
        <taxon>Kitasatosporales</taxon>
        <taxon>Streptomycetaceae</taxon>
        <taxon>Streptomyces</taxon>
    </lineage>
</organism>
<sequence length="198" mass="23007">MFGEIRSRRRVLRDPSAEADVAEYARRKGWRRIGSRDPAPERGVNEREVMWLTDEALTFHYVEDGVAAHSYVFFEGRDKEVVDAYDAQIVGDMDFWTQDEALRAEEAAEDPRERGLALLRVGLVAPREFDEDIYAAVNKELEEEEEDLRNIALWVMSYSPYPQYRPALRRVAERDPSPDIRELARATLRTLDDEEALE</sequence>
<dbReference type="SUPFAM" id="SSF48371">
    <property type="entry name" value="ARM repeat"/>
    <property type="match status" value="1"/>
</dbReference>
<comment type="caution">
    <text evidence="1">The sequence shown here is derived from an EMBL/GenBank/DDBJ whole genome shotgun (WGS) entry which is preliminary data.</text>
</comment>
<protein>
    <recommendedName>
        <fullName evidence="3">HEAT repeat domain-containing protein</fullName>
    </recommendedName>
</protein>
<dbReference type="RefSeq" id="WP_151467592.1">
    <property type="nucleotide sequence ID" value="NZ_WBKG01000002.1"/>
</dbReference>
<reference evidence="1 2" key="1">
    <citation type="submission" date="2019-09" db="EMBL/GenBank/DDBJ databases">
        <title>Isolation and identification of active actinomycetes.</title>
        <authorList>
            <person name="Yu Z."/>
            <person name="Han C."/>
            <person name="Yu B."/>
        </authorList>
    </citation>
    <scope>NUCLEOTIDE SEQUENCE [LARGE SCALE GENOMIC DNA]</scope>
    <source>
        <strain evidence="1 2">NEAU-H2</strain>
    </source>
</reference>
<name>A0A7J5DMW9_9ACTN</name>